<evidence type="ECO:0000256" key="4">
    <source>
        <dbReference type="ARBA" id="ARBA00022722"/>
    </source>
</evidence>
<feature type="binding site" evidence="14">
    <location>
        <position position="159"/>
    </location>
    <ligand>
        <name>substrate</name>
    </ligand>
</feature>
<evidence type="ECO:0000256" key="2">
    <source>
        <dbReference type="ARBA" id="ARBA00012108"/>
    </source>
</evidence>
<evidence type="ECO:0000256" key="6">
    <source>
        <dbReference type="ARBA" id="ARBA00022763"/>
    </source>
</evidence>
<dbReference type="InterPro" id="IPR012337">
    <property type="entry name" value="RNaseH-like_sf"/>
</dbReference>
<dbReference type="PANTHER" id="PTHR11046">
    <property type="entry name" value="OLIGORIBONUCLEASE, MITOCHONDRIAL"/>
    <property type="match status" value="1"/>
</dbReference>
<feature type="binding site" evidence="15">
    <location>
        <position position="11"/>
    </location>
    <ligand>
        <name>Mg(2+)</name>
        <dbReference type="ChEBI" id="CHEBI:18420"/>
        <label>2</label>
    </ligand>
</feature>
<dbReference type="Gene3D" id="3.30.1520.20">
    <property type="entry name" value="Exonuclease ExoI, domain 2"/>
    <property type="match status" value="1"/>
</dbReference>
<dbReference type="GO" id="GO:0003677">
    <property type="term" value="F:DNA binding"/>
    <property type="evidence" value="ECO:0007669"/>
    <property type="project" value="UniProtKB-KW"/>
</dbReference>
<dbReference type="FunFam" id="1.20.1280.70:FF:000001">
    <property type="entry name" value="Exodeoxyribonuclease I"/>
    <property type="match status" value="1"/>
</dbReference>
<dbReference type="EMBL" id="AP024714">
    <property type="protein sequence ID" value="BCX81018.1"/>
    <property type="molecule type" value="Genomic_DNA"/>
</dbReference>
<name>A0AAU9BQK7_9GAMM</name>
<dbReference type="FunFam" id="3.30.420.10:FF:000033">
    <property type="entry name" value="Exodeoxyribonuclease I"/>
    <property type="match status" value="1"/>
</dbReference>
<evidence type="ECO:0000256" key="12">
    <source>
        <dbReference type="ARBA" id="ARBA00046792"/>
    </source>
</evidence>
<dbReference type="Gene3D" id="1.10.287.1240">
    <property type="match status" value="1"/>
</dbReference>
<dbReference type="Pfam" id="PF08411">
    <property type="entry name" value="ExoI_SH3"/>
    <property type="match status" value="1"/>
</dbReference>
<dbReference type="GO" id="GO:0046872">
    <property type="term" value="F:metal ion binding"/>
    <property type="evidence" value="ECO:0007669"/>
    <property type="project" value="UniProtKB-KW"/>
</dbReference>
<evidence type="ECO:0000256" key="13">
    <source>
        <dbReference type="PIRNR" id="PIRNR000977"/>
    </source>
</evidence>
<dbReference type="Pfam" id="PF00929">
    <property type="entry name" value="RNase_T"/>
    <property type="match status" value="1"/>
</dbReference>
<evidence type="ECO:0000256" key="15">
    <source>
        <dbReference type="PIRSR" id="PIRSR000977-2"/>
    </source>
</evidence>
<dbReference type="Proteomes" id="UP001321825">
    <property type="component" value="Chromosome"/>
</dbReference>
<evidence type="ECO:0000313" key="18">
    <source>
        <dbReference type="EMBL" id="BCX81018.1"/>
    </source>
</evidence>
<dbReference type="InterPro" id="IPR022894">
    <property type="entry name" value="Oligoribonuclease"/>
</dbReference>
<evidence type="ECO:0000256" key="8">
    <source>
        <dbReference type="ARBA" id="ARBA00022839"/>
    </source>
</evidence>
<evidence type="ECO:0000313" key="19">
    <source>
        <dbReference type="Proteomes" id="UP001321825"/>
    </source>
</evidence>
<dbReference type="Gene3D" id="3.30.420.10">
    <property type="entry name" value="Ribonuclease H-like superfamily/Ribonuclease H"/>
    <property type="match status" value="1"/>
</dbReference>
<evidence type="ECO:0000259" key="17">
    <source>
        <dbReference type="PROSITE" id="PS51785"/>
    </source>
</evidence>
<keyword evidence="7 13" id="KW-0378">Hydrolase</keyword>
<evidence type="ECO:0000256" key="1">
    <source>
        <dbReference type="ARBA" id="ARBA00000563"/>
    </source>
</evidence>
<keyword evidence="4 13" id="KW-0540">Nuclease</keyword>
<accession>A0AAU9BQK7</accession>
<feature type="domain" description="ExoI SH3-like" evidence="16">
    <location>
        <begin position="196"/>
        <end position="351"/>
    </location>
</feature>
<evidence type="ECO:0000256" key="10">
    <source>
        <dbReference type="ARBA" id="ARBA00023125"/>
    </source>
</evidence>
<dbReference type="GO" id="GO:0008310">
    <property type="term" value="F:single-stranded DNA 3'-5' DNA exonuclease activity"/>
    <property type="evidence" value="ECO:0007669"/>
    <property type="project" value="UniProtKB-EC"/>
</dbReference>
<keyword evidence="10" id="KW-0238">DNA-binding</keyword>
<evidence type="ECO:0000256" key="3">
    <source>
        <dbReference type="ARBA" id="ARBA00019900"/>
    </source>
</evidence>
<organism evidence="18 19">
    <name type="scientific">Methylomarinovum caldicuralii</name>
    <dbReference type="NCBI Taxonomy" id="438856"/>
    <lineage>
        <taxon>Bacteria</taxon>
        <taxon>Pseudomonadati</taxon>
        <taxon>Pseudomonadota</taxon>
        <taxon>Gammaproteobacteria</taxon>
        <taxon>Methylococcales</taxon>
        <taxon>Methylothermaceae</taxon>
        <taxon>Methylomarinovum</taxon>
    </lineage>
</organism>
<dbReference type="InterPro" id="IPR036397">
    <property type="entry name" value="RNaseH_sf"/>
</dbReference>
<dbReference type="KEGG" id="mcau:MIT9_P0596"/>
<reference evidence="19" key="1">
    <citation type="journal article" date="2024" name="Int. J. Syst. Evol. Microbiol.">
        <title>Methylomarinovum tepidoasis sp. nov., a moderately thermophilic methanotroph of the family Methylothermaceae isolated from a deep-sea hydrothermal field.</title>
        <authorList>
            <person name="Hirayama H."/>
            <person name="Takaki Y."/>
            <person name="Abe M."/>
            <person name="Miyazaki M."/>
            <person name="Uematsu K."/>
            <person name="Matsui Y."/>
            <person name="Takai K."/>
        </authorList>
    </citation>
    <scope>NUCLEOTIDE SEQUENCE [LARGE SCALE GENOMIC DNA]</scope>
    <source>
        <strain evidence="19">IT-9</strain>
    </source>
</reference>
<dbReference type="InterPro" id="IPR058561">
    <property type="entry name" value="Exonuc_1_C"/>
</dbReference>
<dbReference type="Gene3D" id="1.20.1280.70">
    <property type="entry name" value="Exonuclease ExoI, domain 3"/>
    <property type="match status" value="1"/>
</dbReference>
<feature type="binding site" evidence="15">
    <location>
        <position position="9"/>
    </location>
    <ligand>
        <name>Mg(2+)</name>
        <dbReference type="ChEBI" id="CHEBI:18420"/>
        <label>1</label>
    </ligand>
</feature>
<keyword evidence="5 15" id="KW-0479">Metal-binding</keyword>
<dbReference type="CDD" id="cd06138">
    <property type="entry name" value="ExoI_N"/>
    <property type="match status" value="1"/>
</dbReference>
<dbReference type="SMART" id="SM00479">
    <property type="entry name" value="EXOIII"/>
    <property type="match status" value="1"/>
</dbReference>
<evidence type="ECO:0000256" key="14">
    <source>
        <dbReference type="PIRSR" id="PIRSR000977-1"/>
    </source>
</evidence>
<feature type="domain" description="ExoI C-terminal" evidence="17">
    <location>
        <begin position="355"/>
        <end position="476"/>
    </location>
</feature>
<dbReference type="InterPro" id="IPR013620">
    <property type="entry name" value="Exonuc_1_SH3"/>
</dbReference>
<dbReference type="InterPro" id="IPR038649">
    <property type="entry name" value="EXOI_SH3_sf"/>
</dbReference>
<dbReference type="SUPFAM" id="SSF53098">
    <property type="entry name" value="Ribonuclease H-like"/>
    <property type="match status" value="1"/>
</dbReference>
<dbReference type="PROSITE" id="PS51784">
    <property type="entry name" value="EXOI_SH3"/>
    <property type="match status" value="1"/>
</dbReference>
<feature type="binding site" evidence="14">
    <location>
        <position position="11"/>
    </location>
    <ligand>
        <name>substrate</name>
    </ligand>
</feature>
<dbReference type="InterPro" id="IPR023607">
    <property type="entry name" value="Exodeoxyribonuclease_I"/>
</dbReference>
<dbReference type="Pfam" id="PF26016">
    <property type="entry name" value="ExoI_C"/>
    <property type="match status" value="1"/>
</dbReference>
<gene>
    <name evidence="18" type="ORF">MIT9_P0596</name>
</gene>
<evidence type="ECO:0000259" key="16">
    <source>
        <dbReference type="PROSITE" id="PS51784"/>
    </source>
</evidence>
<dbReference type="InterPro" id="IPR013520">
    <property type="entry name" value="Ribonucl_H"/>
</dbReference>
<comment type="subunit">
    <text evidence="12">Monomer. Interacts with ssb (via C-terminus); this interaction stimulates the exonuclease activity by recruiting the enzyme to its substrate.</text>
</comment>
<dbReference type="NCBIfam" id="NF008746">
    <property type="entry name" value="PRK11779.1"/>
    <property type="match status" value="1"/>
</dbReference>
<keyword evidence="8 13" id="KW-0269">Exonuclease</keyword>
<protein>
    <recommendedName>
        <fullName evidence="3 13">Exodeoxyribonuclease I</fullName>
        <ecNumber evidence="2 13">3.1.11.1</ecNumber>
    </recommendedName>
</protein>
<proteinExistence type="predicted"/>
<dbReference type="PANTHER" id="PTHR11046:SF11">
    <property type="entry name" value="EXODEOXYRIBONUCLEASE I"/>
    <property type="match status" value="1"/>
</dbReference>
<dbReference type="PROSITE" id="PS51785">
    <property type="entry name" value="EXOI_C"/>
    <property type="match status" value="1"/>
</dbReference>
<dbReference type="GO" id="GO:0000175">
    <property type="term" value="F:3'-5'-RNA exonuclease activity"/>
    <property type="evidence" value="ECO:0007669"/>
    <property type="project" value="InterPro"/>
</dbReference>
<feature type="binding site" evidence="15">
    <location>
        <position position="180"/>
    </location>
    <ligand>
        <name>Mg(2+)</name>
        <dbReference type="ChEBI" id="CHEBI:18420"/>
        <label>2</label>
    </ligand>
</feature>
<evidence type="ECO:0000256" key="5">
    <source>
        <dbReference type="ARBA" id="ARBA00022723"/>
    </source>
</evidence>
<comment type="cofactor">
    <cofactor evidence="15">
        <name>Mg(2+)</name>
        <dbReference type="ChEBI" id="CHEBI:18420"/>
    </cofactor>
    <text evidence="15">Binds 2 Mg(2+) ions per monomer.</text>
</comment>
<evidence type="ECO:0000256" key="9">
    <source>
        <dbReference type="ARBA" id="ARBA00022842"/>
    </source>
</evidence>
<dbReference type="PIRSF" id="PIRSF000977">
    <property type="entry name" value="Exodeoxyribonuclease_I"/>
    <property type="match status" value="1"/>
</dbReference>
<dbReference type="InterPro" id="IPR034747">
    <property type="entry name" value="EXOI_SH3"/>
</dbReference>
<evidence type="ECO:0000256" key="11">
    <source>
        <dbReference type="ARBA" id="ARBA00023204"/>
    </source>
</evidence>
<evidence type="ECO:0000256" key="7">
    <source>
        <dbReference type="ARBA" id="ARBA00022801"/>
    </source>
</evidence>
<keyword evidence="9 15" id="KW-0460">Magnesium</keyword>
<dbReference type="RefSeq" id="WP_317705961.1">
    <property type="nucleotide sequence ID" value="NZ_AP024714.1"/>
</dbReference>
<sequence>MPPSLYWYDYETFGADPVRDRPAQFAGIRTDEDLEPVGEPLVLYCRPAPDFLPQPAACLVTGITPQLAREKGVCEDEFIARINAEFSRPETCVAGYNNIRFDDEVTRHTLYRNLYDPYAREWRGGNSRWDLIDVVRLAYALRPEGIVWPEREDGAPSFRLDQLTAANGIAHAEAHDALADVRATIALARLVRARQPRLYAYCFDHRRKDAVRQLIDLETLKPLLHVSEKYPARRGCLALVAPLGWDPGNPNGVAVWDLSLDPAMLLELETAQLRRLLYTPSGELAADETRPALKTVRLNRCPVLVPPKALRPQDAERLGIDLAVCERHLAWLRRHRRAVEELLPELLQWPEAEAAPLDPDLALYRGGFFSDRDRALMARVHRLDPEQLRHFEADFDDPRLPELLFRFRARNWPETLSAEEQARWERFRLERLTRPERGASIVWEDFWRELARLRSEAVQGDAAILEALEEYAREILPAAGRCLLEKTLS</sequence>
<keyword evidence="19" id="KW-1185">Reference proteome</keyword>
<keyword evidence="6 13" id="KW-0227">DNA damage</keyword>
<comment type="catalytic activity">
    <reaction evidence="1 13">
        <text>Exonucleolytic cleavage in the 3'- to 5'-direction to yield nucleoside 5'-phosphates.</text>
        <dbReference type="EC" id="3.1.11.1"/>
    </reaction>
</comment>
<dbReference type="EC" id="3.1.11.1" evidence="2 13"/>
<keyword evidence="11 13" id="KW-0234">DNA repair</keyword>
<dbReference type="AlphaFoldDB" id="A0AAU9BQK7"/>
<dbReference type="GO" id="GO:0006281">
    <property type="term" value="P:DNA repair"/>
    <property type="evidence" value="ECO:0007669"/>
    <property type="project" value="UniProtKB-KW"/>
</dbReference>